<evidence type="ECO:0000313" key="2">
    <source>
        <dbReference type="Proteomes" id="UP001145742"/>
    </source>
</evidence>
<proteinExistence type="predicted"/>
<name>A0ABQ9CU58_9PASS</name>
<comment type="caution">
    <text evidence="1">The sequence shown here is derived from an EMBL/GenBank/DDBJ whole genome shotgun (WGS) entry which is preliminary data.</text>
</comment>
<dbReference type="Proteomes" id="UP001145742">
    <property type="component" value="Unassembled WGS sequence"/>
</dbReference>
<accession>A0ABQ9CU58</accession>
<protein>
    <submittedName>
        <fullName evidence="1">Uncharacterized protein</fullName>
    </submittedName>
</protein>
<organism evidence="1 2">
    <name type="scientific">Willisornis vidua</name>
    <name type="common">Xingu scale-backed antbird</name>
    <dbReference type="NCBI Taxonomy" id="1566151"/>
    <lineage>
        <taxon>Eukaryota</taxon>
        <taxon>Metazoa</taxon>
        <taxon>Chordata</taxon>
        <taxon>Craniata</taxon>
        <taxon>Vertebrata</taxon>
        <taxon>Euteleostomi</taxon>
        <taxon>Archelosauria</taxon>
        <taxon>Archosauria</taxon>
        <taxon>Dinosauria</taxon>
        <taxon>Saurischia</taxon>
        <taxon>Theropoda</taxon>
        <taxon>Coelurosauria</taxon>
        <taxon>Aves</taxon>
        <taxon>Neognathae</taxon>
        <taxon>Neoaves</taxon>
        <taxon>Telluraves</taxon>
        <taxon>Australaves</taxon>
        <taxon>Passeriformes</taxon>
        <taxon>Thamnophilidae</taxon>
        <taxon>Willisornis</taxon>
    </lineage>
</organism>
<evidence type="ECO:0000313" key="1">
    <source>
        <dbReference type="EMBL" id="KAJ7406155.1"/>
    </source>
</evidence>
<reference evidence="1" key="1">
    <citation type="submission" date="2019-10" db="EMBL/GenBank/DDBJ databases">
        <authorList>
            <person name="Soares A.E.R."/>
            <person name="Aleixo A."/>
            <person name="Schneider P."/>
            <person name="Miyaki C.Y."/>
            <person name="Schneider M.P."/>
            <person name="Mello C."/>
            <person name="Vasconcelos A.T.R."/>
        </authorList>
    </citation>
    <scope>NUCLEOTIDE SEQUENCE</scope>
    <source>
        <tissue evidence="1">Muscle</tissue>
    </source>
</reference>
<dbReference type="EMBL" id="WHWB01034675">
    <property type="protein sequence ID" value="KAJ7406155.1"/>
    <property type="molecule type" value="Genomic_DNA"/>
</dbReference>
<gene>
    <name evidence="1" type="ORF">WISP_135088</name>
</gene>
<keyword evidence="2" id="KW-1185">Reference proteome</keyword>
<sequence>MSKENQSHFLPFFRDLQIASQKNSPLAFLVAAKGTAVEILSNVDSSLPCMLTSARREQQLYIQDHGFMSAVAKRQPKDLKKGEQKDMLYLCAMEMTD</sequence>